<organism evidence="2 3">
    <name type="scientific">Pirellulimonas nuda</name>
    <dbReference type="NCBI Taxonomy" id="2528009"/>
    <lineage>
        <taxon>Bacteria</taxon>
        <taxon>Pseudomonadati</taxon>
        <taxon>Planctomycetota</taxon>
        <taxon>Planctomycetia</taxon>
        <taxon>Pirellulales</taxon>
        <taxon>Lacipirellulaceae</taxon>
        <taxon>Pirellulimonas</taxon>
    </lineage>
</organism>
<feature type="chain" id="PRO_5021805424" description="PEP-CTERM protein-sorting domain-containing protein" evidence="1">
    <location>
        <begin position="22"/>
        <end position="251"/>
    </location>
</feature>
<evidence type="ECO:0000313" key="2">
    <source>
        <dbReference type="EMBL" id="QDU89405.1"/>
    </source>
</evidence>
<dbReference type="KEGG" id="pnd:Pla175_27950"/>
<dbReference type="Proteomes" id="UP000317429">
    <property type="component" value="Chromosome"/>
</dbReference>
<reference evidence="2 3" key="1">
    <citation type="submission" date="2019-02" db="EMBL/GenBank/DDBJ databases">
        <title>Deep-cultivation of Planctomycetes and their phenomic and genomic characterization uncovers novel biology.</title>
        <authorList>
            <person name="Wiegand S."/>
            <person name="Jogler M."/>
            <person name="Boedeker C."/>
            <person name="Pinto D."/>
            <person name="Vollmers J."/>
            <person name="Rivas-Marin E."/>
            <person name="Kohn T."/>
            <person name="Peeters S.H."/>
            <person name="Heuer A."/>
            <person name="Rast P."/>
            <person name="Oberbeckmann S."/>
            <person name="Bunk B."/>
            <person name="Jeske O."/>
            <person name="Meyerdierks A."/>
            <person name="Storesund J.E."/>
            <person name="Kallscheuer N."/>
            <person name="Luecker S."/>
            <person name="Lage O.M."/>
            <person name="Pohl T."/>
            <person name="Merkel B.J."/>
            <person name="Hornburger P."/>
            <person name="Mueller R.-W."/>
            <person name="Bruemmer F."/>
            <person name="Labrenz M."/>
            <person name="Spormann A.M."/>
            <person name="Op den Camp H."/>
            <person name="Overmann J."/>
            <person name="Amann R."/>
            <person name="Jetten M.S.M."/>
            <person name="Mascher T."/>
            <person name="Medema M.H."/>
            <person name="Devos D.P."/>
            <person name="Kaster A.-K."/>
            <person name="Ovreas L."/>
            <person name="Rohde M."/>
            <person name="Galperin M.Y."/>
            <person name="Jogler C."/>
        </authorList>
    </citation>
    <scope>NUCLEOTIDE SEQUENCE [LARGE SCALE GENOMIC DNA]</scope>
    <source>
        <strain evidence="2 3">Pla175</strain>
    </source>
</reference>
<evidence type="ECO:0008006" key="4">
    <source>
        <dbReference type="Google" id="ProtNLM"/>
    </source>
</evidence>
<gene>
    <name evidence="2" type="ORF">Pla175_27950</name>
</gene>
<name>A0A518DD42_9BACT</name>
<protein>
    <recommendedName>
        <fullName evidence="4">PEP-CTERM protein-sorting domain-containing protein</fullName>
    </recommendedName>
</protein>
<dbReference type="AlphaFoldDB" id="A0A518DD42"/>
<feature type="signal peptide" evidence="1">
    <location>
        <begin position="1"/>
        <end position="21"/>
    </location>
</feature>
<evidence type="ECO:0000313" key="3">
    <source>
        <dbReference type="Proteomes" id="UP000317429"/>
    </source>
</evidence>
<evidence type="ECO:0000256" key="1">
    <source>
        <dbReference type="SAM" id="SignalP"/>
    </source>
</evidence>
<sequence precursor="true">MVRCFAAGLVLCLASSLPCHASITIDFDLNDGQFVTLPATGSQATDYLGVYQSPTFVLNKSILPGESLKIWLNFQDGGNAQRLHLDEGGASTLPNEGILLELAGIGQSQINFDVQIGGATGSYRTNISDNEQVVNAQRLAALGGPEPFDDGARLGEFSADYPNDPARFSGIALDLTQEAISFTSLHIDLFNAGTEEITLSELVFLGVANEVSISTAHAIPEPYSVLTWLGLAATGALVRGRRGRARVDQER</sequence>
<keyword evidence="1" id="KW-0732">Signal</keyword>
<dbReference type="EMBL" id="CP036291">
    <property type="protein sequence ID" value="QDU89405.1"/>
    <property type="molecule type" value="Genomic_DNA"/>
</dbReference>
<proteinExistence type="predicted"/>
<keyword evidence="3" id="KW-1185">Reference proteome</keyword>
<accession>A0A518DD42</accession>